<dbReference type="InParanoid" id="A0A146GDK1"/>
<dbReference type="STRING" id="690879.TSACC_3696"/>
<dbReference type="RefSeq" id="WP_075081422.1">
    <property type="nucleotide sequence ID" value="NZ_BDCO01000003.1"/>
</dbReference>
<evidence type="ECO:0000313" key="2">
    <source>
        <dbReference type="Proteomes" id="UP000076023"/>
    </source>
</evidence>
<organism evidence="1 2">
    <name type="scientific">Terrimicrobium sacchariphilum</name>
    <dbReference type="NCBI Taxonomy" id="690879"/>
    <lineage>
        <taxon>Bacteria</taxon>
        <taxon>Pseudomonadati</taxon>
        <taxon>Verrucomicrobiota</taxon>
        <taxon>Terrimicrobiia</taxon>
        <taxon>Terrimicrobiales</taxon>
        <taxon>Terrimicrobiaceae</taxon>
        <taxon>Terrimicrobium</taxon>
    </lineage>
</organism>
<proteinExistence type="predicted"/>
<dbReference type="Proteomes" id="UP000076023">
    <property type="component" value="Unassembled WGS sequence"/>
</dbReference>
<reference evidence="2" key="1">
    <citation type="journal article" date="2017" name="Genome Announc.">
        <title>Draft Genome Sequence of Terrimicrobium sacchariphilum NM-5T, a Facultative Anaerobic Soil Bacterium of the Class Spartobacteria.</title>
        <authorList>
            <person name="Qiu Y.L."/>
            <person name="Tourlousse D.M."/>
            <person name="Matsuura N."/>
            <person name="Ohashi A."/>
            <person name="Sekiguchi Y."/>
        </authorList>
    </citation>
    <scope>NUCLEOTIDE SEQUENCE [LARGE SCALE GENOMIC DNA]</scope>
    <source>
        <strain evidence="2">NM-5</strain>
    </source>
</reference>
<sequence length="139" mass="14644">MTITSARYANVERSAVEVQTVEAGAVLVPLDGPDVSGGWRVMYSAWAQSNETTAYIAPVRSQSVSEHLAAFGFDAIALVNLLDTAAKFSAQGVPLPQKCAATREWINAAQLAYASGQTPPDAPYTLPGLLAEIAPLLQP</sequence>
<protein>
    <submittedName>
        <fullName evidence="1">Uncharacterized protein</fullName>
    </submittedName>
</protein>
<name>A0A146GDK1_TERSA</name>
<keyword evidence="2" id="KW-1185">Reference proteome</keyword>
<dbReference type="AlphaFoldDB" id="A0A146GDK1"/>
<gene>
    <name evidence="1" type="ORF">TSACC_3696</name>
</gene>
<dbReference type="OrthoDB" id="9839046at2"/>
<dbReference type="EMBL" id="BDCO01000003">
    <property type="protein sequence ID" value="GAT35625.1"/>
    <property type="molecule type" value="Genomic_DNA"/>
</dbReference>
<accession>A0A146GDK1</accession>
<evidence type="ECO:0000313" key="1">
    <source>
        <dbReference type="EMBL" id="GAT35625.1"/>
    </source>
</evidence>
<comment type="caution">
    <text evidence="1">The sequence shown here is derived from an EMBL/GenBank/DDBJ whole genome shotgun (WGS) entry which is preliminary data.</text>
</comment>